<dbReference type="NCBIfam" id="TIGR01496">
    <property type="entry name" value="DHPS"/>
    <property type="match status" value="1"/>
</dbReference>
<dbReference type="PROSITE" id="PS50972">
    <property type="entry name" value="PTERIN_BINDING"/>
    <property type="match status" value="1"/>
</dbReference>
<evidence type="ECO:0000256" key="7">
    <source>
        <dbReference type="ARBA" id="ARBA00022842"/>
    </source>
</evidence>
<keyword evidence="6 9" id="KW-0479">Metal-binding</keyword>
<dbReference type="InterPro" id="IPR000489">
    <property type="entry name" value="Pterin-binding_dom"/>
</dbReference>
<evidence type="ECO:0000256" key="3">
    <source>
        <dbReference type="ARBA" id="ARBA00004763"/>
    </source>
</evidence>
<protein>
    <recommendedName>
        <fullName evidence="4 9">Dihydropteroate synthase</fullName>
        <shortName evidence="9">DHPS</shortName>
        <ecNumber evidence="4 9">2.5.1.15</ecNumber>
    </recommendedName>
    <alternativeName>
        <fullName evidence="9">Dihydropteroate pyrophosphorylase</fullName>
    </alternativeName>
</protein>
<evidence type="ECO:0000256" key="8">
    <source>
        <dbReference type="ARBA" id="ARBA00022909"/>
    </source>
</evidence>
<evidence type="ECO:0000256" key="1">
    <source>
        <dbReference type="ARBA" id="ARBA00000012"/>
    </source>
</evidence>
<name>A4CM77_ROBBH</name>
<reference evidence="11 12" key="1">
    <citation type="journal article" date="2009" name="J. Bacteriol.">
        <title>Complete genome sequence of Robiginitalea biformata HTCC2501.</title>
        <authorList>
            <person name="Oh H.M."/>
            <person name="Giovannoni S.J."/>
            <person name="Lee K."/>
            <person name="Ferriera S."/>
            <person name="Johnson J."/>
            <person name="Cho J.C."/>
        </authorList>
    </citation>
    <scope>NUCLEOTIDE SEQUENCE [LARGE SCALE GENOMIC DNA]</scope>
    <source>
        <strain evidence="12">ATCC BAA-864 / HTCC2501 / KCTC 12146</strain>
    </source>
</reference>
<comment type="pathway">
    <text evidence="3 9">Cofactor biosynthesis; tetrahydrofolate biosynthesis; 7,8-dihydrofolate from 2-amino-4-hydroxy-6-hydroxymethyl-7,8-dihydropteridine diphosphate and 4-aminobenzoate: step 1/2.</text>
</comment>
<dbReference type="Proteomes" id="UP000009049">
    <property type="component" value="Chromosome"/>
</dbReference>
<dbReference type="PANTHER" id="PTHR20941">
    <property type="entry name" value="FOLATE SYNTHESIS PROTEINS"/>
    <property type="match status" value="1"/>
</dbReference>
<dbReference type="Pfam" id="PF00809">
    <property type="entry name" value="Pterin_bind"/>
    <property type="match status" value="1"/>
</dbReference>
<dbReference type="UniPathway" id="UPA00077">
    <property type="reaction ID" value="UER00156"/>
</dbReference>
<feature type="domain" description="Pterin-binding" evidence="10">
    <location>
        <begin position="15"/>
        <end position="267"/>
    </location>
</feature>
<dbReference type="eggNOG" id="COG0294">
    <property type="taxonomic scope" value="Bacteria"/>
</dbReference>
<comment type="function">
    <text evidence="9">Catalyzes the condensation of para-aminobenzoate (pABA) with 6-hydroxymethyl-7,8-dihydropterin diphosphate (DHPt-PP) to form 7,8-dihydropteroate (H2Pte), the immediate precursor of folate derivatives.</text>
</comment>
<organism evidence="11 12">
    <name type="scientific">Robiginitalea biformata (strain ATCC BAA-864 / DSM 15991 / KCTC 12146 / HTCC2501)</name>
    <dbReference type="NCBI Taxonomy" id="313596"/>
    <lineage>
        <taxon>Bacteria</taxon>
        <taxon>Pseudomonadati</taxon>
        <taxon>Bacteroidota</taxon>
        <taxon>Flavobacteriia</taxon>
        <taxon>Flavobacteriales</taxon>
        <taxon>Flavobacteriaceae</taxon>
        <taxon>Robiginitalea</taxon>
    </lineage>
</organism>
<evidence type="ECO:0000256" key="9">
    <source>
        <dbReference type="RuleBase" id="RU361205"/>
    </source>
</evidence>
<sequence>MTICCNGKLLDLSTPRIMGILNSTPDSFYDGGRFADPRAAMLRAEQLLGEGADFLDVGGYSTRPGAGQVSESEELGRVVPLVEKLAREFPEARISVDTFRSRVARETLGAGAALINDITAGEADPKMLPLLAEKQVPVILMHMRGTPATMSGLTDYDHLVTEVLEYLSGRLLAARELGIVDVLADPGFGFAKTREQNFELLGKLRHFGVLDVPILVGLSRKSMIWKTLGITPDEALNGTTALHMAALFGGASILRVHDAAAARECIHLWQAIGSPQ</sequence>
<keyword evidence="7 9" id="KW-0460">Magnesium</keyword>
<dbReference type="AlphaFoldDB" id="A4CM77"/>
<dbReference type="RefSeq" id="WP_015754090.1">
    <property type="nucleotide sequence ID" value="NC_013222.1"/>
</dbReference>
<dbReference type="OrthoDB" id="9811744at2"/>
<evidence type="ECO:0000256" key="2">
    <source>
        <dbReference type="ARBA" id="ARBA00001946"/>
    </source>
</evidence>
<dbReference type="GO" id="GO:0046654">
    <property type="term" value="P:tetrahydrofolate biosynthetic process"/>
    <property type="evidence" value="ECO:0007669"/>
    <property type="project" value="UniProtKB-UniPathway"/>
</dbReference>
<dbReference type="InterPro" id="IPR011005">
    <property type="entry name" value="Dihydropteroate_synth-like_sf"/>
</dbReference>
<keyword evidence="5 9" id="KW-0808">Transferase</keyword>
<dbReference type="GO" id="GO:0005829">
    <property type="term" value="C:cytosol"/>
    <property type="evidence" value="ECO:0007669"/>
    <property type="project" value="TreeGrafter"/>
</dbReference>
<dbReference type="GO" id="GO:0046656">
    <property type="term" value="P:folic acid biosynthetic process"/>
    <property type="evidence" value="ECO:0007669"/>
    <property type="project" value="UniProtKB-KW"/>
</dbReference>
<keyword evidence="12" id="KW-1185">Reference proteome</keyword>
<evidence type="ECO:0000259" key="10">
    <source>
        <dbReference type="PROSITE" id="PS50972"/>
    </source>
</evidence>
<gene>
    <name evidence="11" type="ordered locus">RB2501_10602</name>
</gene>
<comment type="similarity">
    <text evidence="9">Belongs to the DHPS family.</text>
</comment>
<evidence type="ECO:0000256" key="5">
    <source>
        <dbReference type="ARBA" id="ARBA00022679"/>
    </source>
</evidence>
<dbReference type="EC" id="2.5.1.15" evidence="4 9"/>
<evidence type="ECO:0000256" key="6">
    <source>
        <dbReference type="ARBA" id="ARBA00022723"/>
    </source>
</evidence>
<evidence type="ECO:0000256" key="4">
    <source>
        <dbReference type="ARBA" id="ARBA00012458"/>
    </source>
</evidence>
<dbReference type="InterPro" id="IPR006390">
    <property type="entry name" value="DHP_synth_dom"/>
</dbReference>
<dbReference type="SUPFAM" id="SSF51717">
    <property type="entry name" value="Dihydropteroate synthetase-like"/>
    <property type="match status" value="1"/>
</dbReference>
<dbReference type="PROSITE" id="PS00792">
    <property type="entry name" value="DHPS_1"/>
    <property type="match status" value="1"/>
</dbReference>
<dbReference type="HOGENOM" id="CLU_008023_0_2_10"/>
<evidence type="ECO:0000313" key="11">
    <source>
        <dbReference type="EMBL" id="EAR14769.1"/>
    </source>
</evidence>
<evidence type="ECO:0000313" key="12">
    <source>
        <dbReference type="Proteomes" id="UP000009049"/>
    </source>
</evidence>
<dbReference type="PANTHER" id="PTHR20941:SF1">
    <property type="entry name" value="FOLIC ACID SYNTHESIS PROTEIN FOL1"/>
    <property type="match status" value="1"/>
</dbReference>
<dbReference type="EMBL" id="CP001712">
    <property type="protein sequence ID" value="EAR14769.1"/>
    <property type="molecule type" value="Genomic_DNA"/>
</dbReference>
<dbReference type="KEGG" id="rbi:RB2501_10602"/>
<keyword evidence="8 9" id="KW-0289">Folate biosynthesis</keyword>
<comment type="catalytic activity">
    <reaction evidence="1">
        <text>(7,8-dihydropterin-6-yl)methyl diphosphate + 4-aminobenzoate = 7,8-dihydropteroate + diphosphate</text>
        <dbReference type="Rhea" id="RHEA:19949"/>
        <dbReference type="ChEBI" id="CHEBI:17836"/>
        <dbReference type="ChEBI" id="CHEBI:17839"/>
        <dbReference type="ChEBI" id="CHEBI:33019"/>
        <dbReference type="ChEBI" id="CHEBI:72950"/>
        <dbReference type="EC" id="2.5.1.15"/>
    </reaction>
</comment>
<accession>A4CM77</accession>
<dbReference type="Gene3D" id="3.20.20.20">
    <property type="entry name" value="Dihydropteroate synthase-like"/>
    <property type="match status" value="1"/>
</dbReference>
<dbReference type="GO" id="GO:0004156">
    <property type="term" value="F:dihydropteroate synthase activity"/>
    <property type="evidence" value="ECO:0007669"/>
    <property type="project" value="UniProtKB-EC"/>
</dbReference>
<dbReference type="CDD" id="cd00739">
    <property type="entry name" value="DHPS"/>
    <property type="match status" value="1"/>
</dbReference>
<proteinExistence type="inferred from homology"/>
<dbReference type="GO" id="GO:0046872">
    <property type="term" value="F:metal ion binding"/>
    <property type="evidence" value="ECO:0007669"/>
    <property type="project" value="UniProtKB-KW"/>
</dbReference>
<dbReference type="STRING" id="313596.RB2501_10602"/>
<dbReference type="InterPro" id="IPR045031">
    <property type="entry name" value="DHP_synth-like"/>
</dbReference>
<comment type="cofactor">
    <cofactor evidence="2 9">
        <name>Mg(2+)</name>
        <dbReference type="ChEBI" id="CHEBI:18420"/>
    </cofactor>
</comment>